<dbReference type="OrthoDB" id="6692864at2759"/>
<dbReference type="Gene3D" id="1.10.630.10">
    <property type="entry name" value="Cytochrome P450"/>
    <property type="match status" value="1"/>
</dbReference>
<comment type="subcellular location">
    <subcellularLocation>
        <location evidence="2">Membrane</location>
    </subcellularLocation>
</comment>
<dbReference type="STRING" id="2512241.A0A553I1M5"/>
<keyword evidence="8" id="KW-0560">Oxidoreductase</keyword>
<evidence type="ECO:0000256" key="1">
    <source>
        <dbReference type="ARBA" id="ARBA00001971"/>
    </source>
</evidence>
<proteinExistence type="inferred from homology"/>
<dbReference type="InterPro" id="IPR002401">
    <property type="entry name" value="Cyt_P450_E_grp-I"/>
</dbReference>
<evidence type="ECO:0000256" key="8">
    <source>
        <dbReference type="ARBA" id="ARBA00023002"/>
    </source>
</evidence>
<evidence type="ECO:0000256" key="11">
    <source>
        <dbReference type="ARBA" id="ARBA00023136"/>
    </source>
</evidence>
<dbReference type="GO" id="GO:0016705">
    <property type="term" value="F:oxidoreductase activity, acting on paired donors, with incorporation or reduction of molecular oxygen"/>
    <property type="evidence" value="ECO:0007669"/>
    <property type="project" value="InterPro"/>
</dbReference>
<comment type="caution">
    <text evidence="14">The sequence shown here is derived from an EMBL/GenBank/DDBJ whole genome shotgun (WGS) entry which is preliminary data.</text>
</comment>
<dbReference type="GO" id="GO:0020037">
    <property type="term" value="F:heme binding"/>
    <property type="evidence" value="ECO:0007669"/>
    <property type="project" value="InterPro"/>
</dbReference>
<evidence type="ECO:0000256" key="10">
    <source>
        <dbReference type="ARBA" id="ARBA00023033"/>
    </source>
</evidence>
<comment type="cofactor">
    <cofactor evidence="1 12">
        <name>heme</name>
        <dbReference type="ChEBI" id="CHEBI:30413"/>
    </cofactor>
</comment>
<organism evidence="14 15">
    <name type="scientific">Xylaria flabelliformis</name>
    <dbReference type="NCBI Taxonomy" id="2512241"/>
    <lineage>
        <taxon>Eukaryota</taxon>
        <taxon>Fungi</taxon>
        <taxon>Dikarya</taxon>
        <taxon>Ascomycota</taxon>
        <taxon>Pezizomycotina</taxon>
        <taxon>Sordariomycetes</taxon>
        <taxon>Xylariomycetidae</taxon>
        <taxon>Xylariales</taxon>
        <taxon>Xylariaceae</taxon>
        <taxon>Xylaria</taxon>
    </lineage>
</organism>
<keyword evidence="15" id="KW-1185">Reference proteome</keyword>
<sequence>MSLALQGGAFFAGALCYATYFNRGEHHMYGTTYITVHTTAFAAFTALLYRLGFPLVEACKQAGLYDGIFLAGLFTSLFFYRAFMHPLNIFPGPWMARISSFYMTGRIQRMRMYKALQELHEEYGYFVRIGTQELSITHPSAVQEIFGADSVCQKSPWYDISRPQDSLLLRRTFEGHAELRSVWSQAFSVKAVKGYEHRMKVYRDKFIAQIDSHGGQAVDVNHWLGLYSWDVLSDLSFGHAFGMLDTKDHHWAMNVLDKGMSIVGPHLPMWFIRVMASIPGGNKDMKFMLKYCTEEMLQRWKTEPKAPDVMSALFVPYRKKQKPFDDRALNLLAGESHLLINAGSDTTRVTMACTLFTLAQQPELANRLREALAPYVDPFSEEILMDDQIMDVDLLNGVVQEALRMYPPSPSHPTRVTPPEGTNICGRFIPGGTQLITPQYVIGRDERVFAQPNEFIPERWYSRPELIKVKNATAPFSLGPMNCVGKQLAMANVRVTIATLVMRYNFKFAPSRDDPVVAFEQGMHEHFSMQPGPLFLCMERRDNCTYVTDAFLG</sequence>
<feature type="binding site" description="axial binding residue" evidence="12">
    <location>
        <position position="483"/>
    </location>
    <ligand>
        <name>heme</name>
        <dbReference type="ChEBI" id="CHEBI:30413"/>
    </ligand>
    <ligandPart>
        <name>Fe</name>
        <dbReference type="ChEBI" id="CHEBI:18248"/>
    </ligandPart>
</feature>
<dbReference type="SUPFAM" id="SSF48264">
    <property type="entry name" value="Cytochrome P450"/>
    <property type="match status" value="1"/>
</dbReference>
<dbReference type="GO" id="GO:0004497">
    <property type="term" value="F:monooxygenase activity"/>
    <property type="evidence" value="ECO:0007669"/>
    <property type="project" value="UniProtKB-KW"/>
</dbReference>
<dbReference type="InterPro" id="IPR001128">
    <property type="entry name" value="Cyt_P450"/>
</dbReference>
<dbReference type="InterPro" id="IPR050121">
    <property type="entry name" value="Cytochrome_P450_monoxygenase"/>
</dbReference>
<keyword evidence="5 13" id="KW-0812">Transmembrane</keyword>
<evidence type="ECO:0000256" key="9">
    <source>
        <dbReference type="ARBA" id="ARBA00023004"/>
    </source>
</evidence>
<dbReference type="InterPro" id="IPR036396">
    <property type="entry name" value="Cyt_P450_sf"/>
</dbReference>
<dbReference type="PANTHER" id="PTHR24305:SF112">
    <property type="entry name" value="L-ORNITHINE-N5-MONOOXYGENASE (EUROFUNG)"/>
    <property type="match status" value="1"/>
</dbReference>
<keyword evidence="7 13" id="KW-1133">Transmembrane helix</keyword>
<evidence type="ECO:0000256" key="13">
    <source>
        <dbReference type="SAM" id="Phobius"/>
    </source>
</evidence>
<evidence type="ECO:0000256" key="2">
    <source>
        <dbReference type="ARBA" id="ARBA00004370"/>
    </source>
</evidence>
<evidence type="ECO:0000256" key="4">
    <source>
        <dbReference type="ARBA" id="ARBA00022617"/>
    </source>
</evidence>
<dbReference type="Pfam" id="PF00067">
    <property type="entry name" value="p450"/>
    <property type="match status" value="1"/>
</dbReference>
<dbReference type="GO" id="GO:0005506">
    <property type="term" value="F:iron ion binding"/>
    <property type="evidence" value="ECO:0007669"/>
    <property type="project" value="InterPro"/>
</dbReference>
<dbReference type="AlphaFoldDB" id="A0A553I1M5"/>
<evidence type="ECO:0008006" key="16">
    <source>
        <dbReference type="Google" id="ProtNLM"/>
    </source>
</evidence>
<dbReference type="CDD" id="cd11061">
    <property type="entry name" value="CYP67-like"/>
    <property type="match status" value="1"/>
</dbReference>
<accession>A0A553I1M5</accession>
<evidence type="ECO:0000256" key="6">
    <source>
        <dbReference type="ARBA" id="ARBA00022723"/>
    </source>
</evidence>
<evidence type="ECO:0000313" key="15">
    <source>
        <dbReference type="Proteomes" id="UP000319160"/>
    </source>
</evidence>
<dbReference type="GO" id="GO:0016020">
    <property type="term" value="C:membrane"/>
    <property type="evidence" value="ECO:0007669"/>
    <property type="project" value="UniProtKB-SubCell"/>
</dbReference>
<comment type="similarity">
    <text evidence="3">Belongs to the cytochrome P450 family.</text>
</comment>
<dbReference type="EMBL" id="VFLP01000024">
    <property type="protein sequence ID" value="TRX94099.1"/>
    <property type="molecule type" value="Genomic_DNA"/>
</dbReference>
<keyword evidence="10" id="KW-0503">Monooxygenase</keyword>
<keyword evidence="4 12" id="KW-0349">Heme</keyword>
<dbReference type="PRINTS" id="PR00385">
    <property type="entry name" value="P450"/>
</dbReference>
<feature type="transmembrane region" description="Helical" evidence="13">
    <location>
        <begin position="28"/>
        <end position="51"/>
    </location>
</feature>
<reference evidence="15" key="1">
    <citation type="submission" date="2019-06" db="EMBL/GenBank/DDBJ databases">
        <title>Draft genome sequence of the griseofulvin-producing fungus Xylaria cubensis strain G536.</title>
        <authorList>
            <person name="Mead M.E."/>
            <person name="Raja H.A."/>
            <person name="Steenwyk J.L."/>
            <person name="Knowles S.L."/>
            <person name="Oberlies N.H."/>
            <person name="Rokas A."/>
        </authorList>
    </citation>
    <scope>NUCLEOTIDE SEQUENCE [LARGE SCALE GENOMIC DNA]</scope>
    <source>
        <strain evidence="15">G536</strain>
    </source>
</reference>
<protein>
    <recommendedName>
        <fullName evidence="16">Cytochrome P450</fullName>
    </recommendedName>
</protein>
<keyword evidence="6 12" id="KW-0479">Metal-binding</keyword>
<feature type="transmembrane region" description="Helical" evidence="13">
    <location>
        <begin position="63"/>
        <end position="83"/>
    </location>
</feature>
<evidence type="ECO:0000256" key="3">
    <source>
        <dbReference type="ARBA" id="ARBA00010617"/>
    </source>
</evidence>
<keyword evidence="11 13" id="KW-0472">Membrane</keyword>
<gene>
    <name evidence="14" type="ORF">FHL15_004867</name>
</gene>
<dbReference type="Proteomes" id="UP000319160">
    <property type="component" value="Unassembled WGS sequence"/>
</dbReference>
<dbReference type="PRINTS" id="PR00463">
    <property type="entry name" value="EP450I"/>
</dbReference>
<dbReference type="PANTHER" id="PTHR24305">
    <property type="entry name" value="CYTOCHROME P450"/>
    <property type="match status" value="1"/>
</dbReference>
<evidence type="ECO:0000256" key="12">
    <source>
        <dbReference type="PIRSR" id="PIRSR602401-1"/>
    </source>
</evidence>
<evidence type="ECO:0000313" key="14">
    <source>
        <dbReference type="EMBL" id="TRX94099.1"/>
    </source>
</evidence>
<evidence type="ECO:0000256" key="7">
    <source>
        <dbReference type="ARBA" id="ARBA00022989"/>
    </source>
</evidence>
<evidence type="ECO:0000256" key="5">
    <source>
        <dbReference type="ARBA" id="ARBA00022692"/>
    </source>
</evidence>
<name>A0A553I1M5_9PEZI</name>
<keyword evidence="9 12" id="KW-0408">Iron</keyword>